<feature type="compositionally biased region" description="Low complexity" evidence="7">
    <location>
        <begin position="532"/>
        <end position="541"/>
    </location>
</feature>
<dbReference type="InterPro" id="IPR000719">
    <property type="entry name" value="Prot_kinase_dom"/>
</dbReference>
<proteinExistence type="predicted"/>
<dbReference type="CDD" id="cd14014">
    <property type="entry name" value="STKc_PknB_like"/>
    <property type="match status" value="1"/>
</dbReference>
<evidence type="ECO:0000256" key="1">
    <source>
        <dbReference type="ARBA" id="ARBA00012513"/>
    </source>
</evidence>
<dbReference type="InterPro" id="IPR011009">
    <property type="entry name" value="Kinase-like_dom_sf"/>
</dbReference>
<dbReference type="Gene3D" id="1.10.510.10">
    <property type="entry name" value="Transferase(Phosphotransferase) domain 1"/>
    <property type="match status" value="1"/>
</dbReference>
<keyword evidence="4" id="KW-0547">Nucleotide-binding</keyword>
<evidence type="ECO:0000256" key="5">
    <source>
        <dbReference type="ARBA" id="ARBA00022777"/>
    </source>
</evidence>
<feature type="region of interest" description="Disordered" evidence="7">
    <location>
        <begin position="344"/>
        <end position="403"/>
    </location>
</feature>
<evidence type="ECO:0000313" key="9">
    <source>
        <dbReference type="EMBL" id="SDG14125.1"/>
    </source>
</evidence>
<dbReference type="EMBL" id="FNCN01000002">
    <property type="protein sequence ID" value="SDG14125.1"/>
    <property type="molecule type" value="Genomic_DNA"/>
</dbReference>
<dbReference type="Gene3D" id="3.30.200.20">
    <property type="entry name" value="Phosphorylase Kinase, domain 1"/>
    <property type="match status" value="1"/>
</dbReference>
<dbReference type="PROSITE" id="PS50011">
    <property type="entry name" value="PROTEIN_KINASE_DOM"/>
    <property type="match status" value="1"/>
</dbReference>
<evidence type="ECO:0000256" key="2">
    <source>
        <dbReference type="ARBA" id="ARBA00022527"/>
    </source>
</evidence>
<keyword evidence="2 9" id="KW-0723">Serine/threonine-protein kinase</keyword>
<dbReference type="EC" id="2.7.11.1" evidence="1"/>
<reference evidence="9 10" key="1">
    <citation type="submission" date="2016-10" db="EMBL/GenBank/DDBJ databases">
        <authorList>
            <person name="de Groot N.N."/>
        </authorList>
    </citation>
    <scope>NUCLEOTIDE SEQUENCE [LARGE SCALE GENOMIC DNA]</scope>
    <source>
        <strain evidence="9 10">CPCC 201354</strain>
    </source>
</reference>
<evidence type="ECO:0000256" key="3">
    <source>
        <dbReference type="ARBA" id="ARBA00022679"/>
    </source>
</evidence>
<dbReference type="PANTHER" id="PTHR43289:SF6">
    <property type="entry name" value="SERINE_THREONINE-PROTEIN KINASE NEKL-3"/>
    <property type="match status" value="1"/>
</dbReference>
<evidence type="ECO:0000259" key="8">
    <source>
        <dbReference type="PROSITE" id="PS50011"/>
    </source>
</evidence>
<dbReference type="RefSeq" id="WP_093167618.1">
    <property type="nucleotide sequence ID" value="NZ_FNCN01000002.1"/>
</dbReference>
<dbReference type="SUPFAM" id="SSF56112">
    <property type="entry name" value="Protein kinase-like (PK-like)"/>
    <property type="match status" value="1"/>
</dbReference>
<keyword evidence="5 9" id="KW-0418">Kinase</keyword>
<evidence type="ECO:0000256" key="6">
    <source>
        <dbReference type="ARBA" id="ARBA00022840"/>
    </source>
</evidence>
<feature type="region of interest" description="Disordered" evidence="7">
    <location>
        <begin position="504"/>
        <end position="559"/>
    </location>
</feature>
<accession>A0A1G7RTP1</accession>
<feature type="compositionally biased region" description="Acidic residues" evidence="7">
    <location>
        <begin position="542"/>
        <end position="551"/>
    </location>
</feature>
<name>A0A1G7RTP1_9ACTN</name>
<keyword evidence="6" id="KW-0067">ATP-binding</keyword>
<dbReference type="STRING" id="504805.SAMN05421505_10239"/>
<keyword evidence="10" id="KW-1185">Reference proteome</keyword>
<feature type="compositionally biased region" description="Pro residues" evidence="7">
    <location>
        <begin position="362"/>
        <end position="374"/>
    </location>
</feature>
<evidence type="ECO:0000313" key="10">
    <source>
        <dbReference type="Proteomes" id="UP000198923"/>
    </source>
</evidence>
<feature type="compositionally biased region" description="Pro residues" evidence="7">
    <location>
        <begin position="519"/>
        <end position="531"/>
    </location>
</feature>
<keyword evidence="3" id="KW-0808">Transferase</keyword>
<dbReference type="OrthoDB" id="4716121at2"/>
<sequence length="559" mass="59077">MGSWSVPGYHDVRQLGDGPSGRVYLSTHIATGAHVAIRYLNAALRKDEGLLAGFREATATLVELDESRVIRTYEYVETATRAALVMELVDGVPLGAMLTRHGATSPEAALAILKGSLLGLAAAHERGLVHGDHRSANVLVQADGLSRIGDFGLAAPRLAAGDGERPERTPRRGDPAYAAPELWAGEQPTVRTDLYAATCVFYECLTGQTPYSGRRPDGEVPLDDVPPAVRSLVLRGLAVEPDGRPASAREFLQELGAAAVAAQGPDWEKRGRRRLAEMATAMAMDFPLARPFPRRRTRTGRLSGRAGRIRPRAYGVVAATAVAAVVTTFLLLADLVGIDPEREAFLAPPPREPKAQAAPLSDPGPGPDATPPPTGAGRAPTGLAPSPLVTREPARPSVPPSPARVTNARIAAWDGADGTMRVRTAGRGPVRLSMMFTRRDGGGAVRTMHTESVVLSGRTVYSVPATHDFGHVACGAHAYFGVVLMTDRAAANGPQVAEVLVKGPSCARQRPPTVRPRRPGPPSEPDSPRSPEPSTEPASPSEPDEPDEQADYPESGSSD</sequence>
<dbReference type="GO" id="GO:0004674">
    <property type="term" value="F:protein serine/threonine kinase activity"/>
    <property type="evidence" value="ECO:0007669"/>
    <property type="project" value="UniProtKB-KW"/>
</dbReference>
<gene>
    <name evidence="9" type="ORF">SAMN05421505_10239</name>
</gene>
<feature type="domain" description="Protein kinase" evidence="8">
    <location>
        <begin position="9"/>
        <end position="256"/>
    </location>
</feature>
<dbReference type="AlphaFoldDB" id="A0A1G7RTP1"/>
<protein>
    <recommendedName>
        <fullName evidence="1">non-specific serine/threonine protein kinase</fullName>
        <ecNumber evidence="1">2.7.11.1</ecNumber>
    </recommendedName>
</protein>
<organism evidence="9 10">
    <name type="scientific">Sinosporangium album</name>
    <dbReference type="NCBI Taxonomy" id="504805"/>
    <lineage>
        <taxon>Bacteria</taxon>
        <taxon>Bacillati</taxon>
        <taxon>Actinomycetota</taxon>
        <taxon>Actinomycetes</taxon>
        <taxon>Streptosporangiales</taxon>
        <taxon>Streptosporangiaceae</taxon>
        <taxon>Sinosporangium</taxon>
    </lineage>
</organism>
<dbReference type="Proteomes" id="UP000198923">
    <property type="component" value="Unassembled WGS sequence"/>
</dbReference>
<evidence type="ECO:0000256" key="4">
    <source>
        <dbReference type="ARBA" id="ARBA00022741"/>
    </source>
</evidence>
<dbReference type="Pfam" id="PF00069">
    <property type="entry name" value="Pkinase"/>
    <property type="match status" value="1"/>
</dbReference>
<feature type="compositionally biased region" description="Low complexity" evidence="7">
    <location>
        <begin position="375"/>
        <end position="385"/>
    </location>
</feature>
<dbReference type="GO" id="GO:0005524">
    <property type="term" value="F:ATP binding"/>
    <property type="evidence" value="ECO:0007669"/>
    <property type="project" value="UniProtKB-KW"/>
</dbReference>
<evidence type="ECO:0000256" key="7">
    <source>
        <dbReference type="SAM" id="MobiDB-lite"/>
    </source>
</evidence>
<dbReference type="PANTHER" id="PTHR43289">
    <property type="entry name" value="MITOGEN-ACTIVATED PROTEIN KINASE KINASE KINASE 20-RELATED"/>
    <property type="match status" value="1"/>
</dbReference>